<dbReference type="Proteomes" id="UP000054995">
    <property type="component" value="Unassembled WGS sequence"/>
</dbReference>
<evidence type="ECO:0000313" key="1">
    <source>
        <dbReference type="EMBL" id="KRY83126.1"/>
    </source>
</evidence>
<keyword evidence="2" id="KW-1185">Reference proteome</keyword>
<comment type="caution">
    <text evidence="1">The sequence shown here is derived from an EMBL/GenBank/DDBJ whole genome shotgun (WGS) entry which is preliminary data.</text>
</comment>
<evidence type="ECO:0000313" key="2">
    <source>
        <dbReference type="Proteomes" id="UP000054995"/>
    </source>
</evidence>
<dbReference type="AlphaFoldDB" id="A0A0V1FAI7"/>
<sequence length="105" mass="12133">MQSLASSVDGKTGPTICHSYDCLSRCFSIFMLLRSHSMRNQTYSLLTEEKSKMLINNTTRGLRDDHQSRKYIIDQRGRKKEFLFTLVKHGAGQLHREHLSEQCQG</sequence>
<accession>A0A0V1FAI7</accession>
<organism evidence="1 2">
    <name type="scientific">Trichinella pseudospiralis</name>
    <name type="common">Parasitic roundworm</name>
    <dbReference type="NCBI Taxonomy" id="6337"/>
    <lineage>
        <taxon>Eukaryota</taxon>
        <taxon>Metazoa</taxon>
        <taxon>Ecdysozoa</taxon>
        <taxon>Nematoda</taxon>
        <taxon>Enoplea</taxon>
        <taxon>Dorylaimia</taxon>
        <taxon>Trichinellida</taxon>
        <taxon>Trichinellidae</taxon>
        <taxon>Trichinella</taxon>
    </lineage>
</organism>
<reference evidence="1 2" key="1">
    <citation type="submission" date="2015-01" db="EMBL/GenBank/DDBJ databases">
        <title>Evolution of Trichinella species and genotypes.</title>
        <authorList>
            <person name="Korhonen P.K."/>
            <person name="Edoardo P."/>
            <person name="Giuseppe L.R."/>
            <person name="Gasser R.B."/>
        </authorList>
    </citation>
    <scope>NUCLEOTIDE SEQUENCE [LARGE SCALE GENOMIC DNA]</scope>
    <source>
        <strain evidence="1">ISS470</strain>
    </source>
</reference>
<name>A0A0V1FAI7_TRIPS</name>
<gene>
    <name evidence="1" type="ORF">T4D_13851</name>
</gene>
<dbReference type="EMBL" id="JYDT01000150">
    <property type="protein sequence ID" value="KRY83126.1"/>
    <property type="molecule type" value="Genomic_DNA"/>
</dbReference>
<dbReference type="OrthoDB" id="10336238at2759"/>
<proteinExistence type="predicted"/>
<protein>
    <submittedName>
        <fullName evidence="1">Uncharacterized protein</fullName>
    </submittedName>
</protein>